<proteinExistence type="predicted"/>
<dbReference type="InterPro" id="IPR046179">
    <property type="entry name" value="DUF6188"/>
</dbReference>
<name>A0ABX0TFA6_9MICC</name>
<accession>A0ABX0TFA6</accession>
<dbReference type="Pfam" id="PF19686">
    <property type="entry name" value="DUF6188"/>
    <property type="match status" value="1"/>
</dbReference>
<dbReference type="RefSeq" id="WP_167263022.1">
    <property type="nucleotide sequence ID" value="NZ_BAAAVO010000002.1"/>
</dbReference>
<comment type="caution">
    <text evidence="1">The sequence shown here is derived from an EMBL/GenBank/DDBJ whole genome shotgun (WGS) entry which is preliminary data.</text>
</comment>
<protein>
    <submittedName>
        <fullName evidence="1">Uncharacterized protein</fullName>
    </submittedName>
</protein>
<gene>
    <name evidence="1" type="ORF">FHR86_000173</name>
</gene>
<keyword evidence="2" id="KW-1185">Reference proteome</keyword>
<reference evidence="1 2" key="1">
    <citation type="submission" date="2020-03" db="EMBL/GenBank/DDBJ databases">
        <title>Genomic Encyclopedia of Type Strains, Phase III (KMG-III): the genomes of soil and plant-associated and newly described type strains.</title>
        <authorList>
            <person name="Whitman W."/>
        </authorList>
    </citation>
    <scope>NUCLEOTIDE SEQUENCE [LARGE SCALE GENOMIC DNA]</scope>
    <source>
        <strain evidence="1 2">CECT 4207</strain>
    </source>
</reference>
<sequence>MADVPASMSGAQRFEGYWLLEVSGQLILQLVLDFQVTLVLEHLRITIEESFVLEHPDGTSHVIDPGGGFDQLSPVLPLSRSKVVAEAKAFDDGRLEIVLQDGFRLSVVPEPKSAYEAWNVTGPDGLLIVSTPGGELALWGSTLTDP</sequence>
<dbReference type="Proteomes" id="UP000802392">
    <property type="component" value="Unassembled WGS sequence"/>
</dbReference>
<evidence type="ECO:0000313" key="2">
    <source>
        <dbReference type="Proteomes" id="UP000802392"/>
    </source>
</evidence>
<evidence type="ECO:0000313" key="1">
    <source>
        <dbReference type="EMBL" id="NII99874.1"/>
    </source>
</evidence>
<dbReference type="EMBL" id="JAAOZD010000001">
    <property type="protein sequence ID" value="NII99874.1"/>
    <property type="molecule type" value="Genomic_DNA"/>
</dbReference>
<organism evidence="1 2">
    <name type="scientific">Paenarthrobacter ilicis</name>
    <dbReference type="NCBI Taxonomy" id="43665"/>
    <lineage>
        <taxon>Bacteria</taxon>
        <taxon>Bacillati</taxon>
        <taxon>Actinomycetota</taxon>
        <taxon>Actinomycetes</taxon>
        <taxon>Micrococcales</taxon>
        <taxon>Micrococcaceae</taxon>
        <taxon>Paenarthrobacter</taxon>
    </lineage>
</organism>